<reference evidence="2 3" key="1">
    <citation type="submission" date="2021-04" db="EMBL/GenBank/DDBJ databases">
        <authorList>
            <person name="Bliznina A."/>
        </authorList>
    </citation>
    <scope>NUCLEOTIDE SEQUENCE [LARGE SCALE GENOMIC DNA]</scope>
</reference>
<feature type="chain" id="PRO_5046256279" evidence="1">
    <location>
        <begin position="19"/>
        <end position="246"/>
    </location>
</feature>
<name>A0ABN7SG34_OIKDI</name>
<keyword evidence="3" id="KW-1185">Reference proteome</keyword>
<evidence type="ECO:0000256" key="1">
    <source>
        <dbReference type="SAM" id="SignalP"/>
    </source>
</evidence>
<protein>
    <submittedName>
        <fullName evidence="2">Oidioi.mRNA.OKI2018_I69.XSR.g15854.t1.cds</fullName>
    </submittedName>
</protein>
<keyword evidence="1" id="KW-0732">Signal</keyword>
<dbReference type="EMBL" id="OU015569">
    <property type="protein sequence ID" value="CAG5098646.1"/>
    <property type="molecule type" value="Genomic_DNA"/>
</dbReference>
<evidence type="ECO:0000313" key="2">
    <source>
        <dbReference type="EMBL" id="CAG5098646.1"/>
    </source>
</evidence>
<evidence type="ECO:0000313" key="3">
    <source>
        <dbReference type="Proteomes" id="UP001158576"/>
    </source>
</evidence>
<organism evidence="2 3">
    <name type="scientific">Oikopleura dioica</name>
    <name type="common">Tunicate</name>
    <dbReference type="NCBI Taxonomy" id="34765"/>
    <lineage>
        <taxon>Eukaryota</taxon>
        <taxon>Metazoa</taxon>
        <taxon>Chordata</taxon>
        <taxon>Tunicata</taxon>
        <taxon>Appendicularia</taxon>
        <taxon>Copelata</taxon>
        <taxon>Oikopleuridae</taxon>
        <taxon>Oikopleura</taxon>
    </lineage>
</organism>
<gene>
    <name evidence="2" type="ORF">OKIOD_LOCUS7412</name>
</gene>
<feature type="signal peptide" evidence="1">
    <location>
        <begin position="1"/>
        <end position="18"/>
    </location>
</feature>
<sequence length="246" mass="28535">MFAFKFLLAIIGINQGRAEEATSEDEKQVISLKQEEDKQQIMNDECSPACALNADCFQYSINFKQRYTECRCRDGFGEAGYWARDDGRRGPCEPVLGQARYHTWLPYETHDREYVSLVQPLVKNFSKAKKSRSVHRVSLALSSAIKNFMAVSSQPRSRFRSCMRKVNSFGVIIGSQRGTKYKSTMGLKNECSQWQRSWDSTWSTSLSAISRCYNDIVDFFFTKDRRQCISIHKKLTRKIHQFNKVR</sequence>
<dbReference type="Proteomes" id="UP001158576">
    <property type="component" value="Chromosome XSR"/>
</dbReference>
<accession>A0ABN7SG34</accession>
<proteinExistence type="predicted"/>